<dbReference type="InterPro" id="IPR017870">
    <property type="entry name" value="FeS_cluster_insertion_CS"/>
</dbReference>
<dbReference type="NCBIfam" id="NF010147">
    <property type="entry name" value="PRK13623.1"/>
    <property type="match status" value="1"/>
</dbReference>
<evidence type="ECO:0000313" key="2">
    <source>
        <dbReference type="EMBL" id="MBI3126353.1"/>
    </source>
</evidence>
<evidence type="ECO:0000259" key="1">
    <source>
        <dbReference type="Pfam" id="PF01521"/>
    </source>
</evidence>
<feature type="domain" description="Core" evidence="1">
    <location>
        <begin position="19"/>
        <end position="120"/>
    </location>
</feature>
<dbReference type="Proteomes" id="UP000782312">
    <property type="component" value="Unassembled WGS sequence"/>
</dbReference>
<dbReference type="GO" id="GO:0051539">
    <property type="term" value="F:4 iron, 4 sulfur cluster binding"/>
    <property type="evidence" value="ECO:0007669"/>
    <property type="project" value="TreeGrafter"/>
</dbReference>
<evidence type="ECO:0000313" key="3">
    <source>
        <dbReference type="Proteomes" id="UP000782312"/>
    </source>
</evidence>
<dbReference type="Gene3D" id="2.60.300.12">
    <property type="entry name" value="HesB-like domain"/>
    <property type="match status" value="1"/>
</dbReference>
<protein>
    <submittedName>
        <fullName evidence="2">Iron-sulfur cluster insertion protein ErpA</fullName>
    </submittedName>
</protein>
<dbReference type="GO" id="GO:0051537">
    <property type="term" value="F:2 iron, 2 sulfur cluster binding"/>
    <property type="evidence" value="ECO:0007669"/>
    <property type="project" value="UniProtKB-ARBA"/>
</dbReference>
<dbReference type="PANTHER" id="PTHR43011:SF1">
    <property type="entry name" value="IRON-SULFUR CLUSTER ASSEMBLY 2 HOMOLOG, MITOCHONDRIAL"/>
    <property type="match status" value="1"/>
</dbReference>
<dbReference type="SUPFAM" id="SSF89360">
    <property type="entry name" value="HesB-like domain"/>
    <property type="match status" value="1"/>
</dbReference>
<proteinExistence type="predicted"/>
<dbReference type="InterPro" id="IPR016092">
    <property type="entry name" value="ATAP"/>
</dbReference>
<reference evidence="2" key="1">
    <citation type="submission" date="2020-07" db="EMBL/GenBank/DDBJ databases">
        <title>Huge and variable diversity of episymbiotic CPR bacteria and DPANN archaea in groundwater ecosystems.</title>
        <authorList>
            <person name="He C.Y."/>
            <person name="Keren R."/>
            <person name="Whittaker M."/>
            <person name="Farag I.F."/>
            <person name="Doudna J."/>
            <person name="Cate J.H.D."/>
            <person name="Banfield J.F."/>
        </authorList>
    </citation>
    <scope>NUCLEOTIDE SEQUENCE</scope>
    <source>
        <strain evidence="2">NC_groundwater_763_Ag_S-0.2um_68_21</strain>
    </source>
</reference>
<gene>
    <name evidence="2" type="primary">erpA</name>
    <name evidence="2" type="ORF">HYZ11_01960</name>
</gene>
<organism evidence="2 3">
    <name type="scientific">Tectimicrobiota bacterium</name>
    <dbReference type="NCBI Taxonomy" id="2528274"/>
    <lineage>
        <taxon>Bacteria</taxon>
        <taxon>Pseudomonadati</taxon>
        <taxon>Nitrospinota/Tectimicrobiota group</taxon>
        <taxon>Candidatus Tectimicrobiota</taxon>
    </lineage>
</organism>
<name>A0A932HWK9_UNCTE</name>
<dbReference type="PANTHER" id="PTHR43011">
    <property type="entry name" value="IRON-SULFUR CLUSTER ASSEMBLY 2 HOMOLOG, MITOCHONDRIAL"/>
    <property type="match status" value="1"/>
</dbReference>
<dbReference type="PROSITE" id="PS01152">
    <property type="entry name" value="HESB"/>
    <property type="match status" value="1"/>
</dbReference>
<dbReference type="EMBL" id="JACPUR010000002">
    <property type="protein sequence ID" value="MBI3126353.1"/>
    <property type="molecule type" value="Genomic_DNA"/>
</dbReference>
<dbReference type="InterPro" id="IPR035903">
    <property type="entry name" value="HesB-like_dom_sf"/>
</dbReference>
<dbReference type="Pfam" id="PF01521">
    <property type="entry name" value="Fe-S_biosyn"/>
    <property type="match status" value="1"/>
</dbReference>
<dbReference type="GO" id="GO:0016226">
    <property type="term" value="P:iron-sulfur cluster assembly"/>
    <property type="evidence" value="ECO:0007669"/>
    <property type="project" value="InterPro"/>
</dbReference>
<accession>A0A932HWK9</accession>
<sequence>MSGPITLFDATKPKTAEGITITPAAQEKVNEILKAEGKAGHGLRVAVTAGGCSGHSYGLYFDEKAEAGDIVIKAEGFDIFVDPQSLQLLAGARIDYVDSIQGAGFKIENPNATSSCGCGKSFT</sequence>
<dbReference type="AlphaFoldDB" id="A0A932HWK9"/>
<dbReference type="GO" id="GO:0005506">
    <property type="term" value="F:iron ion binding"/>
    <property type="evidence" value="ECO:0007669"/>
    <property type="project" value="TreeGrafter"/>
</dbReference>
<dbReference type="NCBIfam" id="TIGR00049">
    <property type="entry name" value="iron-sulfur cluster assembly accessory protein"/>
    <property type="match status" value="1"/>
</dbReference>
<comment type="caution">
    <text evidence="2">The sequence shown here is derived from an EMBL/GenBank/DDBJ whole genome shotgun (WGS) entry which is preliminary data.</text>
</comment>
<dbReference type="InterPro" id="IPR000361">
    <property type="entry name" value="ATAP_core_dom"/>
</dbReference>